<proteinExistence type="inferred from homology"/>
<dbReference type="Pfam" id="PF00150">
    <property type="entry name" value="Cellulase"/>
    <property type="match status" value="1"/>
</dbReference>
<evidence type="ECO:0000256" key="5">
    <source>
        <dbReference type="ARBA" id="ARBA00023295"/>
    </source>
</evidence>
<dbReference type="EMBL" id="CP078145">
    <property type="protein sequence ID" value="QXN94300.1"/>
    <property type="molecule type" value="Genomic_DNA"/>
</dbReference>
<keyword evidence="5" id="KW-0326">Glycosidase</keyword>
<protein>
    <submittedName>
        <fullName evidence="9">Glycoside hydrolase family 5 protein</fullName>
    </submittedName>
</protein>
<dbReference type="PANTHER" id="PTHR31297">
    <property type="entry name" value="GLUCAN ENDO-1,6-BETA-GLUCOSIDASE B"/>
    <property type="match status" value="1"/>
</dbReference>
<gene>
    <name evidence="9" type="ORF">KV110_15315</name>
</gene>
<evidence type="ECO:0000256" key="4">
    <source>
        <dbReference type="ARBA" id="ARBA00023277"/>
    </source>
</evidence>
<feature type="chain" id="PRO_5046170207" evidence="7">
    <location>
        <begin position="29"/>
        <end position="388"/>
    </location>
</feature>
<evidence type="ECO:0000256" key="7">
    <source>
        <dbReference type="SAM" id="SignalP"/>
    </source>
</evidence>
<reference evidence="9 10" key="1">
    <citation type="submission" date="2021-07" db="EMBL/GenBank/DDBJ databases">
        <title>Whole Genome Sequence of Nocardia Iowensis.</title>
        <authorList>
            <person name="Lamm A."/>
            <person name="Collins-Fairclough A.M."/>
            <person name="Bunk B."/>
            <person name="Sproer C."/>
        </authorList>
    </citation>
    <scope>NUCLEOTIDE SEQUENCE [LARGE SCALE GENOMIC DNA]</scope>
    <source>
        <strain evidence="9 10">NRRL 5646</strain>
    </source>
</reference>
<keyword evidence="7" id="KW-0732">Signal</keyword>
<keyword evidence="6" id="KW-0624">Polysaccharide degradation</keyword>
<dbReference type="RefSeq" id="WP_218476795.1">
    <property type="nucleotide sequence ID" value="NZ_BAABJN010000018.1"/>
</dbReference>
<evidence type="ECO:0000259" key="8">
    <source>
        <dbReference type="Pfam" id="PF00150"/>
    </source>
</evidence>
<comment type="similarity">
    <text evidence="1">Belongs to the glycosyl hydrolase 5 (cellulase A) family.</text>
</comment>
<dbReference type="GO" id="GO:0016787">
    <property type="term" value="F:hydrolase activity"/>
    <property type="evidence" value="ECO:0007669"/>
    <property type="project" value="UniProtKB-KW"/>
</dbReference>
<keyword evidence="2 9" id="KW-0378">Hydrolase</keyword>
<evidence type="ECO:0000313" key="10">
    <source>
        <dbReference type="Proteomes" id="UP000694257"/>
    </source>
</evidence>
<organism evidence="9 10">
    <name type="scientific">Nocardia iowensis</name>
    <dbReference type="NCBI Taxonomy" id="204891"/>
    <lineage>
        <taxon>Bacteria</taxon>
        <taxon>Bacillati</taxon>
        <taxon>Actinomycetota</taxon>
        <taxon>Actinomycetes</taxon>
        <taxon>Mycobacteriales</taxon>
        <taxon>Nocardiaceae</taxon>
        <taxon>Nocardia</taxon>
    </lineage>
</organism>
<keyword evidence="10" id="KW-1185">Reference proteome</keyword>
<evidence type="ECO:0000256" key="1">
    <source>
        <dbReference type="ARBA" id="ARBA00005641"/>
    </source>
</evidence>
<accession>A0ABX8RXA8</accession>
<dbReference type="Proteomes" id="UP000694257">
    <property type="component" value="Chromosome"/>
</dbReference>
<feature type="domain" description="Glycoside hydrolase family 5" evidence="8">
    <location>
        <begin position="56"/>
        <end position="364"/>
    </location>
</feature>
<evidence type="ECO:0000256" key="2">
    <source>
        <dbReference type="ARBA" id="ARBA00022801"/>
    </source>
</evidence>
<evidence type="ECO:0000256" key="6">
    <source>
        <dbReference type="ARBA" id="ARBA00023326"/>
    </source>
</evidence>
<dbReference type="InterPro" id="IPR001547">
    <property type="entry name" value="Glyco_hydro_5"/>
</dbReference>
<evidence type="ECO:0000313" key="9">
    <source>
        <dbReference type="EMBL" id="QXN94300.1"/>
    </source>
</evidence>
<evidence type="ECO:0000256" key="3">
    <source>
        <dbReference type="ARBA" id="ARBA00023001"/>
    </source>
</evidence>
<keyword evidence="4" id="KW-0119">Carbohydrate metabolism</keyword>
<dbReference type="PANTHER" id="PTHR31297:SF41">
    <property type="entry name" value="ENDOGLUCANASE, PUTATIVE (AFU_ORTHOLOGUE AFUA_5G01830)-RELATED"/>
    <property type="match status" value="1"/>
</dbReference>
<name>A0ABX8RXA8_NOCIO</name>
<feature type="signal peptide" evidence="7">
    <location>
        <begin position="1"/>
        <end position="28"/>
    </location>
</feature>
<sequence length="388" mass="41663">MRIRAAVLAIGLAIAALTVTLPPSVSTAAPPCASGGARTLEKLHATSTQPFVGSGGPVTLSGPNLQPIWDAQSAATWPQETYTSIRAKGFNAVRMVLFWKDFQPTEAAWNETAFCTLSTAVDYAATAGLYVILDSIHLSGDSGMNGPDSHDGKGHFPAWTLNGPNQRLEAFEQAVADGLGFLQTLATRYANDPAIAAFDPINEPYHDPRDPNGLLSGYSKIIDAIRAKDPNTSIVLEPSYGDAKVPASAFAALTPGSKKNLIWSIHDYYPGGAGAGYNPNGTATTPNASSDEADFPGYNPANKPDLATHLQVQLDLTRDVGLPLWIGEFGIAANKPGHDQFIKDYVALFKSKSLGYSWWEYKDNGSFSMIDPNNNDRWLPWVDLLLPR</sequence>
<dbReference type="InterPro" id="IPR050386">
    <property type="entry name" value="Glycosyl_hydrolase_5"/>
</dbReference>
<keyword evidence="3" id="KW-0136">Cellulose degradation</keyword>